<dbReference type="AlphaFoldDB" id="W1TVB5"/>
<reference evidence="1 2" key="1">
    <citation type="submission" date="2013-12" db="EMBL/GenBank/DDBJ databases">
        <title>A Varibaculum cambriense genome reconstructed from a premature infant gut community with otherwise low bacterial novelty that shifts toward anaerobic metabolism during the third week of life.</title>
        <authorList>
            <person name="Brown C.T."/>
            <person name="Sharon I."/>
            <person name="Thomas B.C."/>
            <person name="Castelle C.J."/>
            <person name="Morowitz M.J."/>
            <person name="Banfield J.F."/>
        </authorList>
    </citation>
    <scope>NUCLEOTIDE SEQUENCE [LARGE SCALE GENOMIC DNA]</scope>
    <source>
        <strain evidence="2">DORA_17_25</strain>
    </source>
</reference>
<accession>W1TVB5</accession>
<evidence type="ECO:0000313" key="1">
    <source>
        <dbReference type="EMBL" id="ETI85295.1"/>
    </source>
</evidence>
<sequence length="43" mass="4217">MDNVGSSMEMDGNASGFSASATVSPILISSIPANAMISPISAS</sequence>
<comment type="caution">
    <text evidence="1">The sequence shown here is derived from an EMBL/GenBank/DDBJ whole genome shotgun (WGS) entry which is preliminary data.</text>
</comment>
<proteinExistence type="predicted"/>
<dbReference type="EMBL" id="AZMC01000340">
    <property type="protein sequence ID" value="ETI85295.1"/>
    <property type="molecule type" value="Genomic_DNA"/>
</dbReference>
<organism evidence="1 2">
    <name type="scientific">Negativicoccus succinicivorans DORA_17_25</name>
    <dbReference type="NCBI Taxonomy" id="1403945"/>
    <lineage>
        <taxon>Bacteria</taxon>
        <taxon>Bacillati</taxon>
        <taxon>Bacillota</taxon>
        <taxon>Negativicutes</taxon>
        <taxon>Veillonellales</taxon>
        <taxon>Veillonellaceae</taxon>
        <taxon>Negativicoccus</taxon>
    </lineage>
</organism>
<protein>
    <submittedName>
        <fullName evidence="1">Uncharacterized protein</fullName>
    </submittedName>
</protein>
<gene>
    <name evidence="1" type="ORF">Q612_NSC00340G0003</name>
</gene>
<feature type="non-terminal residue" evidence="1">
    <location>
        <position position="43"/>
    </location>
</feature>
<dbReference type="Proteomes" id="UP000018840">
    <property type="component" value="Unassembled WGS sequence"/>
</dbReference>
<evidence type="ECO:0000313" key="2">
    <source>
        <dbReference type="Proteomes" id="UP000018840"/>
    </source>
</evidence>
<name>W1TVB5_9FIRM</name>